<evidence type="ECO:0000259" key="1">
    <source>
        <dbReference type="Pfam" id="PF01636"/>
    </source>
</evidence>
<dbReference type="InterPro" id="IPR011009">
    <property type="entry name" value="Kinase-like_dom_sf"/>
</dbReference>
<dbReference type="PANTHER" id="PTHR40086">
    <property type="entry name" value="PHOSPHOTRANSFERASE YTMP-RELATED"/>
    <property type="match status" value="1"/>
</dbReference>
<dbReference type="EMBL" id="CP022315">
    <property type="protein sequence ID" value="ASK62914.1"/>
    <property type="molecule type" value="Genomic_DNA"/>
</dbReference>
<dbReference type="AlphaFoldDB" id="A0A220U3Q3"/>
<dbReference type="GO" id="GO:0016740">
    <property type="term" value="F:transferase activity"/>
    <property type="evidence" value="ECO:0007669"/>
    <property type="project" value="UniProtKB-KW"/>
</dbReference>
<name>A0A220U3Q3_9BACI</name>
<keyword evidence="2" id="KW-0808">Transferase</keyword>
<feature type="domain" description="Aminoglycoside phosphotransferase" evidence="1">
    <location>
        <begin position="20"/>
        <end position="211"/>
    </location>
</feature>
<evidence type="ECO:0000313" key="3">
    <source>
        <dbReference type="Proteomes" id="UP000198312"/>
    </source>
</evidence>
<dbReference type="InterPro" id="IPR052077">
    <property type="entry name" value="CcrZ_PhaseVar_Mediator"/>
</dbReference>
<dbReference type="Gene3D" id="3.90.1200.10">
    <property type="match status" value="1"/>
</dbReference>
<reference evidence="2 3" key="1">
    <citation type="submission" date="2017-07" db="EMBL/GenBank/DDBJ databases">
        <title>Virgibacillus sp. LM2416.</title>
        <authorList>
            <person name="Tak E.J."/>
            <person name="Bae J.-W."/>
        </authorList>
    </citation>
    <scope>NUCLEOTIDE SEQUENCE [LARGE SCALE GENOMIC DNA]</scope>
    <source>
        <strain evidence="2 3">LM2416</strain>
    </source>
</reference>
<dbReference type="KEGG" id="vil:CFK37_12555"/>
<gene>
    <name evidence="2" type="ORF">CFK37_12555</name>
</gene>
<organism evidence="2 3">
    <name type="scientific">Virgibacillus phasianinus</name>
    <dbReference type="NCBI Taxonomy" id="2017483"/>
    <lineage>
        <taxon>Bacteria</taxon>
        <taxon>Bacillati</taxon>
        <taxon>Bacillota</taxon>
        <taxon>Bacilli</taxon>
        <taxon>Bacillales</taxon>
        <taxon>Bacillaceae</taxon>
        <taxon>Virgibacillus</taxon>
    </lineage>
</organism>
<dbReference type="PANTHER" id="PTHR40086:SF1">
    <property type="entry name" value="CELL CYCLE REGULATOR CCRZ"/>
    <property type="match status" value="1"/>
</dbReference>
<accession>A0A220U3Q3</accession>
<dbReference type="Proteomes" id="UP000198312">
    <property type="component" value="Chromosome"/>
</dbReference>
<sequence>MNVDWLKAVLGKEWDIKSAGGLTGEAYIATREDRKLFLKRNSSPFLAVLSAEGIVPKLVWTKRLENGDVITAQEWLDGRELSGIEMQHRHVASLLHKIHHSSELLHMLMRLGKKPFTPKDSLENLKQEIFQLKLDNEIAFSICILEEFLPVTENQKLGVCHGDLNHNNLLLTNDSQLYLIDWDNAMIADPIIDVGFILKWYIPKEEWDDWLFYYGIEKDGNLIKRMYWYLLVDALYYFVWHSKRKEFVKRDDRLKDIHDLNSQIRQLIQI</sequence>
<proteinExistence type="predicted"/>
<dbReference type="OrthoDB" id="3171511at2"/>
<dbReference type="RefSeq" id="WP_089062173.1">
    <property type="nucleotide sequence ID" value="NZ_CP022315.1"/>
</dbReference>
<dbReference type="SUPFAM" id="SSF56112">
    <property type="entry name" value="Protein kinase-like (PK-like)"/>
    <property type="match status" value="1"/>
</dbReference>
<dbReference type="Pfam" id="PF01636">
    <property type="entry name" value="APH"/>
    <property type="match status" value="1"/>
</dbReference>
<protein>
    <submittedName>
        <fullName evidence="2">Phosphotransferase</fullName>
    </submittedName>
</protein>
<evidence type="ECO:0000313" key="2">
    <source>
        <dbReference type="EMBL" id="ASK62914.1"/>
    </source>
</evidence>
<keyword evidence="3" id="KW-1185">Reference proteome</keyword>
<dbReference type="InterPro" id="IPR002575">
    <property type="entry name" value="Aminoglycoside_PTrfase"/>
</dbReference>